<keyword evidence="5" id="KW-0503">Monooxygenase</keyword>
<proteinExistence type="inferred from homology"/>
<keyword evidence="2" id="KW-0479">Metal-binding</keyword>
<dbReference type="PANTHER" id="PTHR46300">
    <property type="entry name" value="P450, PUTATIVE (EUROFUNG)-RELATED-RELATED"/>
    <property type="match status" value="1"/>
</dbReference>
<dbReference type="InterPro" id="IPR002401">
    <property type="entry name" value="Cyt_P450_E_grp-I"/>
</dbReference>
<dbReference type="SUPFAM" id="SSF48264">
    <property type="entry name" value="Cytochrome P450"/>
    <property type="match status" value="1"/>
</dbReference>
<keyword evidence="4" id="KW-0408">Iron</keyword>
<dbReference type="InterPro" id="IPR001128">
    <property type="entry name" value="Cyt_P450"/>
</dbReference>
<evidence type="ECO:0000256" key="5">
    <source>
        <dbReference type="ARBA" id="ARBA00023033"/>
    </source>
</evidence>
<protein>
    <submittedName>
        <fullName evidence="7">Cytochrome P450 oxidoreductase</fullName>
    </submittedName>
</protein>
<keyword evidence="8" id="KW-1185">Reference proteome</keyword>
<feature type="transmembrane region" description="Helical" evidence="6">
    <location>
        <begin position="20"/>
        <end position="39"/>
    </location>
</feature>
<keyword evidence="3" id="KW-0560">Oxidoreductase</keyword>
<keyword evidence="6" id="KW-0812">Transmembrane</keyword>
<evidence type="ECO:0000256" key="6">
    <source>
        <dbReference type="SAM" id="Phobius"/>
    </source>
</evidence>
<dbReference type="GeneID" id="90039668"/>
<dbReference type="Pfam" id="PF00067">
    <property type="entry name" value="p450"/>
    <property type="match status" value="1"/>
</dbReference>
<organism evidence="7 8">
    <name type="scientific">Myxozyma melibiosi</name>
    <dbReference type="NCBI Taxonomy" id="54550"/>
    <lineage>
        <taxon>Eukaryota</taxon>
        <taxon>Fungi</taxon>
        <taxon>Dikarya</taxon>
        <taxon>Ascomycota</taxon>
        <taxon>Saccharomycotina</taxon>
        <taxon>Lipomycetes</taxon>
        <taxon>Lipomycetales</taxon>
        <taxon>Lipomycetaceae</taxon>
        <taxon>Myxozyma</taxon>
    </lineage>
</organism>
<dbReference type="CDD" id="cd11065">
    <property type="entry name" value="CYP64-like"/>
    <property type="match status" value="1"/>
</dbReference>
<accession>A0ABR1F435</accession>
<keyword evidence="6" id="KW-1133">Transmembrane helix</keyword>
<reference evidence="7 8" key="1">
    <citation type="submission" date="2024-03" db="EMBL/GenBank/DDBJ databases">
        <title>Genome-scale model development and genomic sequencing of the oleaginous clade Lipomyces.</title>
        <authorList>
            <consortium name="Lawrence Berkeley National Laboratory"/>
            <person name="Czajka J.J."/>
            <person name="Han Y."/>
            <person name="Kim J."/>
            <person name="Mondo S.J."/>
            <person name="Hofstad B.A."/>
            <person name="Robles A."/>
            <person name="Haridas S."/>
            <person name="Riley R."/>
            <person name="LaButti K."/>
            <person name="Pangilinan J."/>
            <person name="Andreopoulos W."/>
            <person name="Lipzen A."/>
            <person name="Yan J."/>
            <person name="Wang M."/>
            <person name="Ng V."/>
            <person name="Grigoriev I.V."/>
            <person name="Spatafora J.W."/>
            <person name="Magnuson J.K."/>
            <person name="Baker S.E."/>
            <person name="Pomraning K.R."/>
        </authorList>
    </citation>
    <scope>NUCLEOTIDE SEQUENCE [LARGE SCALE GENOMIC DNA]</scope>
    <source>
        <strain evidence="7 8">Phaff 52-87</strain>
    </source>
</reference>
<dbReference type="PRINTS" id="PR00463">
    <property type="entry name" value="EP450I"/>
</dbReference>
<gene>
    <name evidence="7" type="ORF">BZA70DRAFT_289895</name>
</gene>
<sequence length="518" mass="59198">MAPSTSSSLLEGPDALILKIPVFSILTGVIILYLVVKILRSGRRDPRMPPGPPTLPILGNVHQIPSTGLGKKFREFADTYGPVFSLKVGSQNVVVLSDRKSINAMIDKKGSIFSDRPIDYVTNFVTHGDHLTLEKATASWREKRAIVTRNLSPSVLDQKHWKVQEAEAVIFMNNLLKHSDRILDYAKMYTTSVACTLIWGQRVTDFKSFWYKDFFELMHILPFLKYFPGKWKTRAYKCRQMMDDMWDKARAMIDERRAKGIKRDCFIDQKLDEYNAKGWPMSQHAFNNLFGELLEAGADTTANMILTLILAVAKYPEFQKRAQKEIDAVCGAERSPQFGLDFDKMPFVNCIVKEAMRWRPTAPLGLPHQSTEDYWYDGMLIPKGSTIFIGIWSIHHDESIYPDHETFNPDRYMNHPKLAPDYAASADFENRDKICPGLHLAERNMWRILAKLLWAFDISEPVDPVTGKVIPLDVNAYNSAILMRPLDFNVTVKPRSPEHLAAIRGELDSAMSFMSQWE</sequence>
<evidence type="ECO:0000256" key="4">
    <source>
        <dbReference type="ARBA" id="ARBA00023004"/>
    </source>
</evidence>
<dbReference type="InterPro" id="IPR036396">
    <property type="entry name" value="Cyt_P450_sf"/>
</dbReference>
<dbReference type="EMBL" id="JBBJBU010000007">
    <property type="protein sequence ID" value="KAK7204567.1"/>
    <property type="molecule type" value="Genomic_DNA"/>
</dbReference>
<dbReference type="InterPro" id="IPR050364">
    <property type="entry name" value="Cytochrome_P450_fung"/>
</dbReference>
<comment type="similarity">
    <text evidence="1">Belongs to the cytochrome P450 family.</text>
</comment>
<evidence type="ECO:0000256" key="3">
    <source>
        <dbReference type="ARBA" id="ARBA00023002"/>
    </source>
</evidence>
<keyword evidence="6" id="KW-0472">Membrane</keyword>
<dbReference type="RefSeq" id="XP_064767600.1">
    <property type="nucleotide sequence ID" value="XM_064914156.1"/>
</dbReference>
<dbReference type="Proteomes" id="UP001498771">
    <property type="component" value="Unassembled WGS sequence"/>
</dbReference>
<name>A0ABR1F435_9ASCO</name>
<dbReference type="PANTHER" id="PTHR46300:SF2">
    <property type="entry name" value="CYTOCHROME P450 MONOOXYGENASE ALNH-RELATED"/>
    <property type="match status" value="1"/>
</dbReference>
<dbReference type="Gene3D" id="1.10.630.10">
    <property type="entry name" value="Cytochrome P450"/>
    <property type="match status" value="1"/>
</dbReference>
<comment type="caution">
    <text evidence="7">The sequence shown here is derived from an EMBL/GenBank/DDBJ whole genome shotgun (WGS) entry which is preliminary data.</text>
</comment>
<evidence type="ECO:0000313" key="8">
    <source>
        <dbReference type="Proteomes" id="UP001498771"/>
    </source>
</evidence>
<evidence type="ECO:0000256" key="2">
    <source>
        <dbReference type="ARBA" id="ARBA00022723"/>
    </source>
</evidence>
<evidence type="ECO:0000313" key="7">
    <source>
        <dbReference type="EMBL" id="KAK7204567.1"/>
    </source>
</evidence>
<evidence type="ECO:0000256" key="1">
    <source>
        <dbReference type="ARBA" id="ARBA00010617"/>
    </source>
</evidence>